<evidence type="ECO:0000313" key="4">
    <source>
        <dbReference type="EMBL" id="SYH36630.1"/>
    </source>
</evidence>
<gene>
    <name evidence="3" type="ORF">NCTC11679_03174</name>
    <name evidence="2" type="ORF">NCTC13443_03470</name>
    <name evidence="1" type="ORF">NCTC13465_01389</name>
    <name evidence="4" type="ORF">SAMEA3515122_04700</name>
</gene>
<dbReference type="EMBL" id="UAWQ01000009">
    <property type="protein sequence ID" value="SQC42915.1"/>
    <property type="molecule type" value="Genomic_DNA"/>
</dbReference>
<organism evidence="1 5">
    <name type="scientific">Klebsiella pneumoniae</name>
    <dbReference type="NCBI Taxonomy" id="573"/>
    <lineage>
        <taxon>Bacteria</taxon>
        <taxon>Pseudomonadati</taxon>
        <taxon>Pseudomonadota</taxon>
        <taxon>Gammaproteobacteria</taxon>
        <taxon>Enterobacterales</taxon>
        <taxon>Enterobacteriaceae</taxon>
        <taxon>Klebsiella/Raoultella group</taxon>
        <taxon>Klebsiella</taxon>
        <taxon>Klebsiella pneumoniae complex</taxon>
    </lineage>
</organism>
<dbReference type="AlphaFoldDB" id="A0A2X1Q6Y2"/>
<protein>
    <submittedName>
        <fullName evidence="1">Uncharacterized protein</fullName>
    </submittedName>
</protein>
<dbReference type="EMBL" id="UGMG01000001">
    <property type="protein sequence ID" value="STV64856.1"/>
    <property type="molecule type" value="Genomic_DNA"/>
</dbReference>
<evidence type="ECO:0000313" key="6">
    <source>
        <dbReference type="Proteomes" id="UP000255239"/>
    </source>
</evidence>
<proteinExistence type="predicted"/>
<dbReference type="Proteomes" id="UP000251721">
    <property type="component" value="Unassembled WGS sequence"/>
</dbReference>
<accession>A0A2X1Q6Y2</accession>
<name>A0A2X1Q6Y2_KLEPN</name>
<evidence type="ECO:0000313" key="7">
    <source>
        <dbReference type="Proteomes" id="UP000255518"/>
    </source>
</evidence>
<dbReference type="Proteomes" id="UP000255518">
    <property type="component" value="Unassembled WGS sequence"/>
</dbReference>
<reference evidence="5 6" key="1">
    <citation type="submission" date="2018-06" db="EMBL/GenBank/DDBJ databases">
        <authorList>
            <consortium name="Pathogen Informatics"/>
            <person name="Doyle S."/>
        </authorList>
    </citation>
    <scope>NUCLEOTIDE SEQUENCE [LARGE SCALE GENOMIC DNA]</scope>
    <source>
        <strain evidence="3 6">NCTC11679</strain>
        <strain evidence="2 7">NCTC13443</strain>
        <strain evidence="1 5">NCTC13465</strain>
    </source>
</reference>
<evidence type="ECO:0000313" key="1">
    <source>
        <dbReference type="EMBL" id="SQC42915.1"/>
    </source>
</evidence>
<sequence length="53" mass="6295">MHYEGKRISWLKTVGGVEKTLRFLIIIKKDKSLLNYMLKKMEGHFNDKSKLAR</sequence>
<evidence type="ECO:0000313" key="2">
    <source>
        <dbReference type="EMBL" id="STT03108.1"/>
    </source>
</evidence>
<dbReference type="Proteomes" id="UP000255239">
    <property type="component" value="Unassembled WGS sequence"/>
</dbReference>
<evidence type="ECO:0000313" key="5">
    <source>
        <dbReference type="Proteomes" id="UP000251721"/>
    </source>
</evidence>
<evidence type="ECO:0000313" key="8">
    <source>
        <dbReference type="Proteomes" id="UP000258673"/>
    </source>
</evidence>
<evidence type="ECO:0000313" key="3">
    <source>
        <dbReference type="EMBL" id="STV64856.1"/>
    </source>
</evidence>
<dbReference type="Proteomes" id="UP000258673">
    <property type="component" value="Unassembled WGS sequence"/>
</dbReference>
<dbReference type="EMBL" id="UKUT01000015">
    <property type="protein sequence ID" value="SYH36630.1"/>
    <property type="molecule type" value="Genomic_DNA"/>
</dbReference>
<reference evidence="4 8" key="2">
    <citation type="submission" date="2018-08" db="EMBL/GenBank/DDBJ databases">
        <authorList>
            <consortium name="Pathogen Informatics"/>
        </authorList>
    </citation>
    <scope>NUCLEOTIDE SEQUENCE [LARGE SCALE GENOMIC DNA]</scope>
    <source>
        <strain evidence="4 8">EuSCAPE_IT093</strain>
    </source>
</reference>
<dbReference type="EMBL" id="UGKT01000001">
    <property type="protein sequence ID" value="STT03108.1"/>
    <property type="molecule type" value="Genomic_DNA"/>
</dbReference>